<protein>
    <submittedName>
        <fullName evidence="5">Hydroxyacid dehydrogenase</fullName>
    </submittedName>
</protein>
<dbReference type="CDD" id="cd12167">
    <property type="entry name" value="2-Hacid_dh_8"/>
    <property type="match status" value="1"/>
</dbReference>
<accession>A0ABW4V766</accession>
<evidence type="ECO:0000256" key="1">
    <source>
        <dbReference type="ARBA" id="ARBA00005854"/>
    </source>
</evidence>
<dbReference type="PROSITE" id="PS00671">
    <property type="entry name" value="D_2_HYDROXYACID_DH_3"/>
    <property type="match status" value="1"/>
</dbReference>
<evidence type="ECO:0000259" key="4">
    <source>
        <dbReference type="Pfam" id="PF02826"/>
    </source>
</evidence>
<dbReference type="Pfam" id="PF02826">
    <property type="entry name" value="2-Hacid_dh_C"/>
    <property type="match status" value="1"/>
</dbReference>
<dbReference type="RefSeq" id="WP_377197088.1">
    <property type="nucleotide sequence ID" value="NZ_JBHUHF010000001.1"/>
</dbReference>
<dbReference type="InterPro" id="IPR050857">
    <property type="entry name" value="D-2-hydroxyacid_DH"/>
</dbReference>
<dbReference type="PANTHER" id="PTHR42789">
    <property type="entry name" value="D-ISOMER SPECIFIC 2-HYDROXYACID DEHYDROGENASE FAMILY PROTEIN (AFU_ORTHOLOGUE AFUA_6G10090)"/>
    <property type="match status" value="1"/>
</dbReference>
<evidence type="ECO:0000256" key="2">
    <source>
        <dbReference type="ARBA" id="ARBA00023002"/>
    </source>
</evidence>
<dbReference type="InterPro" id="IPR029753">
    <property type="entry name" value="D-isomer_DH_CS"/>
</dbReference>
<keyword evidence="2" id="KW-0560">Oxidoreductase</keyword>
<dbReference type="EMBL" id="JBHUHF010000001">
    <property type="protein sequence ID" value="MFD2025180.1"/>
    <property type="molecule type" value="Genomic_DNA"/>
</dbReference>
<dbReference type="PROSITE" id="PS00670">
    <property type="entry name" value="D_2_HYDROXYACID_DH_2"/>
    <property type="match status" value="1"/>
</dbReference>
<dbReference type="InterPro" id="IPR006140">
    <property type="entry name" value="D-isomer_DH_NAD-bd"/>
</dbReference>
<dbReference type="SUPFAM" id="SSF51735">
    <property type="entry name" value="NAD(P)-binding Rossmann-fold domains"/>
    <property type="match status" value="1"/>
</dbReference>
<comment type="similarity">
    <text evidence="1">Belongs to the D-isomer specific 2-hydroxyacid dehydrogenase family.</text>
</comment>
<sequence>MSRSTPWTISFAMRPGLRPLLFGETAMQRLSALADVHSEVIDDLGSPAARELLHATDVLITGWGCPLITPGKSTTGRLQAVVHAAGTVKNHLSDAVWTSGIAVSSAADANATPVAEYTVAQILLANKRMDEMRAAYRAERAGADWTERFPGIGNYRRTVGIVGASRIGRRVLNHLAAFDLDLLLHDPYVDDAGAQELGARRVDLDEIFRASDVVTLHAPDLPETRHLADARRIALMRPGSVLVNTARGRLVDTDALTEAVVSGRVRAVLDVTEPEVLPAGSPLYDHPGVVLTPHVAGSIGGELRRLGDAAVDEVESWLRTGRFRTPVRPETLAITA</sequence>
<gene>
    <name evidence="5" type="ORF">ACFSL2_06620</name>
</gene>
<name>A0ABW4V766_9MICO</name>
<dbReference type="Proteomes" id="UP001597338">
    <property type="component" value="Unassembled WGS sequence"/>
</dbReference>
<organism evidence="5 6">
    <name type="scientific">Promicromonospora aerolata</name>
    <dbReference type="NCBI Taxonomy" id="195749"/>
    <lineage>
        <taxon>Bacteria</taxon>
        <taxon>Bacillati</taxon>
        <taxon>Actinomycetota</taxon>
        <taxon>Actinomycetes</taxon>
        <taxon>Micrococcales</taxon>
        <taxon>Promicromonosporaceae</taxon>
        <taxon>Promicromonospora</taxon>
    </lineage>
</organism>
<evidence type="ECO:0000313" key="5">
    <source>
        <dbReference type="EMBL" id="MFD2025180.1"/>
    </source>
</evidence>
<proteinExistence type="inferred from homology"/>
<evidence type="ECO:0000313" key="6">
    <source>
        <dbReference type="Proteomes" id="UP001597338"/>
    </source>
</evidence>
<dbReference type="SUPFAM" id="SSF52283">
    <property type="entry name" value="Formate/glycerate dehydrogenase catalytic domain-like"/>
    <property type="match status" value="1"/>
</dbReference>
<comment type="caution">
    <text evidence="5">The sequence shown here is derived from an EMBL/GenBank/DDBJ whole genome shotgun (WGS) entry which is preliminary data.</text>
</comment>
<keyword evidence="6" id="KW-1185">Reference proteome</keyword>
<dbReference type="PANTHER" id="PTHR42789:SF1">
    <property type="entry name" value="D-ISOMER SPECIFIC 2-HYDROXYACID DEHYDROGENASE FAMILY PROTEIN (AFU_ORTHOLOGUE AFUA_6G10090)"/>
    <property type="match status" value="1"/>
</dbReference>
<evidence type="ECO:0000256" key="3">
    <source>
        <dbReference type="ARBA" id="ARBA00023027"/>
    </source>
</evidence>
<dbReference type="InterPro" id="IPR036291">
    <property type="entry name" value="NAD(P)-bd_dom_sf"/>
</dbReference>
<feature type="domain" description="D-isomer specific 2-hydroxyacid dehydrogenase NAD-binding" evidence="4">
    <location>
        <begin position="120"/>
        <end position="296"/>
    </location>
</feature>
<keyword evidence="3" id="KW-0520">NAD</keyword>
<dbReference type="Gene3D" id="3.40.50.720">
    <property type="entry name" value="NAD(P)-binding Rossmann-like Domain"/>
    <property type="match status" value="2"/>
</dbReference>
<reference evidence="6" key="1">
    <citation type="journal article" date="2019" name="Int. J. Syst. Evol. Microbiol.">
        <title>The Global Catalogue of Microorganisms (GCM) 10K type strain sequencing project: providing services to taxonomists for standard genome sequencing and annotation.</title>
        <authorList>
            <consortium name="The Broad Institute Genomics Platform"/>
            <consortium name="The Broad Institute Genome Sequencing Center for Infectious Disease"/>
            <person name="Wu L."/>
            <person name="Ma J."/>
        </authorList>
    </citation>
    <scope>NUCLEOTIDE SEQUENCE [LARGE SCALE GENOMIC DNA]</scope>
    <source>
        <strain evidence="6">CCM 7043</strain>
    </source>
</reference>